<reference evidence="1" key="1">
    <citation type="submission" date="2018-02" db="EMBL/GenBank/DDBJ databases">
        <title>Rhizophora mucronata_Transcriptome.</title>
        <authorList>
            <person name="Meera S.P."/>
            <person name="Sreeshan A."/>
            <person name="Augustine A."/>
        </authorList>
    </citation>
    <scope>NUCLEOTIDE SEQUENCE</scope>
    <source>
        <tissue evidence="1">Leaf</tissue>
    </source>
</reference>
<sequence>MQRQGPMLVQYTIEGIENLPHKLTKVNKCRICNQRTHVQEEHRSLNLLQVQLTLLIMWKGKITNSMRSLHRTSEIPVVSFYCIQESNFTNNSA</sequence>
<organism evidence="1">
    <name type="scientific">Rhizophora mucronata</name>
    <name type="common">Asiatic mangrove</name>
    <dbReference type="NCBI Taxonomy" id="61149"/>
    <lineage>
        <taxon>Eukaryota</taxon>
        <taxon>Viridiplantae</taxon>
        <taxon>Streptophyta</taxon>
        <taxon>Embryophyta</taxon>
        <taxon>Tracheophyta</taxon>
        <taxon>Spermatophyta</taxon>
        <taxon>Magnoliopsida</taxon>
        <taxon>eudicotyledons</taxon>
        <taxon>Gunneridae</taxon>
        <taxon>Pentapetalae</taxon>
        <taxon>rosids</taxon>
        <taxon>fabids</taxon>
        <taxon>Malpighiales</taxon>
        <taxon>Rhizophoraceae</taxon>
        <taxon>Rhizophora</taxon>
    </lineage>
</organism>
<dbReference type="EMBL" id="GGEC01004555">
    <property type="protein sequence ID" value="MBW85038.1"/>
    <property type="molecule type" value="Transcribed_RNA"/>
</dbReference>
<dbReference type="AlphaFoldDB" id="A0A2P2IUZ7"/>
<proteinExistence type="predicted"/>
<protein>
    <submittedName>
        <fullName evidence="1">Uncharacterized protein</fullName>
    </submittedName>
</protein>
<name>A0A2P2IUZ7_RHIMU</name>
<accession>A0A2P2IUZ7</accession>
<evidence type="ECO:0000313" key="1">
    <source>
        <dbReference type="EMBL" id="MBW85038.1"/>
    </source>
</evidence>